<dbReference type="OrthoDB" id="9779623at2"/>
<dbReference type="Gene3D" id="3.40.50.720">
    <property type="entry name" value="NAD(P)-binding Rossmann-like Domain"/>
    <property type="match status" value="1"/>
</dbReference>
<dbReference type="PANTHER" id="PTHR42760">
    <property type="entry name" value="SHORT-CHAIN DEHYDROGENASES/REDUCTASES FAMILY MEMBER"/>
    <property type="match status" value="1"/>
</dbReference>
<comment type="similarity">
    <text evidence="1">Belongs to the short-chain dehydrogenases/reductases (SDR) family.</text>
</comment>
<dbReference type="Proteomes" id="UP000319255">
    <property type="component" value="Unassembled WGS sequence"/>
</dbReference>
<name>A0A501WEU2_9RHOB</name>
<reference evidence="2 3" key="1">
    <citation type="submission" date="2019-06" db="EMBL/GenBank/DDBJ databases">
        <title>A novel bacterium of genus Amaricoccus, isolated from marine sediment.</title>
        <authorList>
            <person name="Huang H."/>
            <person name="Mo K."/>
            <person name="Hu Y."/>
        </authorList>
    </citation>
    <scope>NUCLEOTIDE SEQUENCE [LARGE SCALE GENOMIC DNA]</scope>
    <source>
        <strain evidence="2 3">HB172011</strain>
    </source>
</reference>
<dbReference type="PRINTS" id="PR00080">
    <property type="entry name" value="SDRFAMILY"/>
</dbReference>
<comment type="caution">
    <text evidence="2">The sequence shown here is derived from an EMBL/GenBank/DDBJ whole genome shotgun (WGS) entry which is preliminary data.</text>
</comment>
<proteinExistence type="inferred from homology"/>
<protein>
    <submittedName>
        <fullName evidence="2">SDR family oxidoreductase</fullName>
    </submittedName>
</protein>
<dbReference type="PROSITE" id="PS00061">
    <property type="entry name" value="ADH_SHORT"/>
    <property type="match status" value="1"/>
</dbReference>
<dbReference type="AlphaFoldDB" id="A0A501WEU2"/>
<dbReference type="PRINTS" id="PR00081">
    <property type="entry name" value="GDHRDH"/>
</dbReference>
<dbReference type="GO" id="GO:0016616">
    <property type="term" value="F:oxidoreductase activity, acting on the CH-OH group of donors, NAD or NADP as acceptor"/>
    <property type="evidence" value="ECO:0007669"/>
    <property type="project" value="TreeGrafter"/>
</dbReference>
<organism evidence="2 3">
    <name type="scientific">Amaricoccus solimangrovi</name>
    <dbReference type="NCBI Taxonomy" id="2589815"/>
    <lineage>
        <taxon>Bacteria</taxon>
        <taxon>Pseudomonadati</taxon>
        <taxon>Pseudomonadota</taxon>
        <taxon>Alphaproteobacteria</taxon>
        <taxon>Rhodobacterales</taxon>
        <taxon>Paracoccaceae</taxon>
        <taxon>Amaricoccus</taxon>
    </lineage>
</organism>
<dbReference type="EMBL" id="VFRP01000054">
    <property type="protein sequence ID" value="TPE45701.1"/>
    <property type="molecule type" value="Genomic_DNA"/>
</dbReference>
<dbReference type="SUPFAM" id="SSF51735">
    <property type="entry name" value="NAD(P)-binding Rossmann-fold domains"/>
    <property type="match status" value="1"/>
</dbReference>
<dbReference type="InterPro" id="IPR020904">
    <property type="entry name" value="Sc_DH/Rdtase_CS"/>
</dbReference>
<evidence type="ECO:0000256" key="1">
    <source>
        <dbReference type="ARBA" id="ARBA00006484"/>
    </source>
</evidence>
<dbReference type="CDD" id="cd05233">
    <property type="entry name" value="SDR_c"/>
    <property type="match status" value="1"/>
</dbReference>
<evidence type="ECO:0000313" key="3">
    <source>
        <dbReference type="Proteomes" id="UP000319255"/>
    </source>
</evidence>
<evidence type="ECO:0000313" key="2">
    <source>
        <dbReference type="EMBL" id="TPE45701.1"/>
    </source>
</evidence>
<dbReference type="InterPro" id="IPR036291">
    <property type="entry name" value="NAD(P)-bd_dom_sf"/>
</dbReference>
<keyword evidence="3" id="KW-1185">Reference proteome</keyword>
<accession>A0A501WEU2</accession>
<gene>
    <name evidence="2" type="ORF">FJM51_22495</name>
</gene>
<sequence length="170" mass="18026">MMRLAGKIALVTGGARGIGRATVELFAREGAKVHVGDVDFPESYEGEGIVTHALDVTDLENWKTVVDAIIDQDGRVDILFNNAGTVKSYDGIAEISLEDWNRVIEINQTGPFYGMRTVIPHMRGTGGGSIVNTSSIWGKVGAAGVAAYTASKAAVSHMSKNAALTYVGDR</sequence>
<dbReference type="Pfam" id="PF00106">
    <property type="entry name" value="adh_short"/>
    <property type="match status" value="1"/>
</dbReference>
<dbReference type="InterPro" id="IPR002347">
    <property type="entry name" value="SDR_fam"/>
</dbReference>